<dbReference type="Proteomes" id="UP000253782">
    <property type="component" value="Unassembled WGS sequence"/>
</dbReference>
<evidence type="ECO:0000256" key="11">
    <source>
        <dbReference type="RuleBase" id="RU361157"/>
    </source>
</evidence>
<comment type="similarity">
    <text evidence="2 11">Belongs to the ABC-2 integral membrane protein family.</text>
</comment>
<feature type="transmembrane region" description="Helical" evidence="11">
    <location>
        <begin position="81"/>
        <end position="102"/>
    </location>
</feature>
<dbReference type="PIRSF" id="PIRSF006648">
    <property type="entry name" value="DrrB"/>
    <property type="match status" value="1"/>
</dbReference>
<dbReference type="PROSITE" id="PS51012">
    <property type="entry name" value="ABC_TM2"/>
    <property type="match status" value="1"/>
</dbReference>
<dbReference type="GO" id="GO:0043190">
    <property type="term" value="C:ATP-binding cassette (ABC) transporter complex"/>
    <property type="evidence" value="ECO:0007669"/>
    <property type="project" value="InterPro"/>
</dbReference>
<evidence type="ECO:0000313" key="13">
    <source>
        <dbReference type="EMBL" id="RDD80590.1"/>
    </source>
</evidence>
<evidence type="ECO:0000256" key="5">
    <source>
        <dbReference type="ARBA" id="ARBA00022597"/>
    </source>
</evidence>
<evidence type="ECO:0000256" key="1">
    <source>
        <dbReference type="ARBA" id="ARBA00004651"/>
    </source>
</evidence>
<feature type="transmembrane region" description="Helical" evidence="11">
    <location>
        <begin position="247"/>
        <end position="265"/>
    </location>
</feature>
<protein>
    <recommendedName>
        <fullName evidence="11">Transport permease protein</fullName>
    </recommendedName>
</protein>
<keyword evidence="3 11" id="KW-0813">Transport</keyword>
<evidence type="ECO:0000256" key="9">
    <source>
        <dbReference type="ARBA" id="ARBA00023047"/>
    </source>
</evidence>
<dbReference type="GO" id="GO:0015774">
    <property type="term" value="P:polysaccharide transport"/>
    <property type="evidence" value="ECO:0007669"/>
    <property type="project" value="UniProtKB-KW"/>
</dbReference>
<dbReference type="EMBL" id="QQAH01000016">
    <property type="protein sequence ID" value="RDD80590.1"/>
    <property type="molecule type" value="Genomic_DNA"/>
</dbReference>
<organism evidence="13 14">
    <name type="scientific">Dyella tabacisoli</name>
    <dbReference type="NCBI Taxonomy" id="2282381"/>
    <lineage>
        <taxon>Bacteria</taxon>
        <taxon>Pseudomonadati</taxon>
        <taxon>Pseudomonadota</taxon>
        <taxon>Gammaproteobacteria</taxon>
        <taxon>Lysobacterales</taxon>
        <taxon>Rhodanobacteraceae</taxon>
        <taxon>Dyella</taxon>
    </lineage>
</organism>
<dbReference type="GO" id="GO:0015920">
    <property type="term" value="P:lipopolysaccharide transport"/>
    <property type="evidence" value="ECO:0007669"/>
    <property type="project" value="TreeGrafter"/>
</dbReference>
<feature type="transmembrane region" description="Helical" evidence="11">
    <location>
        <begin position="157"/>
        <end position="176"/>
    </location>
</feature>
<keyword evidence="8 11" id="KW-1133">Transmembrane helix</keyword>
<comment type="caution">
    <text evidence="13">The sequence shown here is derived from an EMBL/GenBank/DDBJ whole genome shotgun (WGS) entry which is preliminary data.</text>
</comment>
<accession>A0A369ULW4</accession>
<gene>
    <name evidence="13" type="ORF">DVJ77_17095</name>
</gene>
<evidence type="ECO:0000256" key="4">
    <source>
        <dbReference type="ARBA" id="ARBA00022475"/>
    </source>
</evidence>
<dbReference type="PANTHER" id="PTHR30413">
    <property type="entry name" value="INNER MEMBRANE TRANSPORT PERMEASE"/>
    <property type="match status" value="1"/>
</dbReference>
<keyword evidence="4 11" id="KW-1003">Cell membrane</keyword>
<evidence type="ECO:0000256" key="7">
    <source>
        <dbReference type="ARBA" id="ARBA00022903"/>
    </source>
</evidence>
<keyword evidence="7" id="KW-0972">Capsule biogenesis/degradation</keyword>
<keyword evidence="6 11" id="KW-0812">Transmembrane</keyword>
<reference evidence="13 14" key="1">
    <citation type="submission" date="2018-07" db="EMBL/GenBank/DDBJ databases">
        <title>Dyella tabacisoli L4-6T, whole genome shotgun sequence.</title>
        <authorList>
            <person name="Zhou X.-K."/>
            <person name="Li W.-J."/>
            <person name="Duan Y.-Q."/>
        </authorList>
    </citation>
    <scope>NUCLEOTIDE SEQUENCE [LARGE SCALE GENOMIC DNA]</scope>
    <source>
        <strain evidence="13 14">L4-6</strain>
    </source>
</reference>
<sequence>MNPHSRHRSNLSEMFASLSRNHQLIVQMTKRDVISRYRGSLIGLAWSFFNPLLMLAIYTFVFSTIFKARWGGAADATRASFAAILFVGVIIHGLLAECIIKAPGLVLGNVSYVKRVVFPLEVLPWVAIGSALFHALISFMVLLLAQFVLGHEVPWTAVLFPVVMLPLVFVAMGFGWLLAATSVYVRDIGMITGLFTTALMFLAPVFYPLSALPADFRRFILLNPLTFIIEQGRAVLIAGNLPDWSGLAVYSALAVIFAWLGFWWFQRTRNGFADVV</sequence>
<keyword evidence="14" id="KW-1185">Reference proteome</keyword>
<dbReference type="InterPro" id="IPR000412">
    <property type="entry name" value="ABC_2_transport"/>
</dbReference>
<comment type="subcellular location">
    <subcellularLocation>
        <location evidence="11">Cell inner membrane</location>
        <topology evidence="11">Multi-pass membrane protein</topology>
    </subcellularLocation>
    <subcellularLocation>
        <location evidence="1">Cell membrane</location>
        <topology evidence="1">Multi-pass membrane protein</topology>
    </subcellularLocation>
</comment>
<dbReference type="AlphaFoldDB" id="A0A369ULW4"/>
<keyword evidence="10 11" id="KW-0472">Membrane</keyword>
<evidence type="ECO:0000256" key="2">
    <source>
        <dbReference type="ARBA" id="ARBA00007783"/>
    </source>
</evidence>
<evidence type="ECO:0000313" key="14">
    <source>
        <dbReference type="Proteomes" id="UP000253782"/>
    </source>
</evidence>
<feature type="transmembrane region" description="Helical" evidence="11">
    <location>
        <begin position="122"/>
        <end position="145"/>
    </location>
</feature>
<dbReference type="PANTHER" id="PTHR30413:SF10">
    <property type="entry name" value="CAPSULE POLYSACCHARIDE EXPORT INNER-MEMBRANE PROTEIN CTRC"/>
    <property type="match status" value="1"/>
</dbReference>
<feature type="transmembrane region" description="Helical" evidence="11">
    <location>
        <begin position="188"/>
        <end position="207"/>
    </location>
</feature>
<evidence type="ECO:0000256" key="8">
    <source>
        <dbReference type="ARBA" id="ARBA00022989"/>
    </source>
</evidence>
<evidence type="ECO:0000256" key="10">
    <source>
        <dbReference type="ARBA" id="ARBA00023136"/>
    </source>
</evidence>
<evidence type="ECO:0000256" key="6">
    <source>
        <dbReference type="ARBA" id="ARBA00022692"/>
    </source>
</evidence>
<dbReference type="RefSeq" id="WP_114846716.1">
    <property type="nucleotide sequence ID" value="NZ_JBHSPE010000025.1"/>
</dbReference>
<proteinExistence type="inferred from homology"/>
<dbReference type="Pfam" id="PF01061">
    <property type="entry name" value="ABC2_membrane"/>
    <property type="match status" value="1"/>
</dbReference>
<dbReference type="OrthoDB" id="9786910at2"/>
<dbReference type="InterPro" id="IPR047817">
    <property type="entry name" value="ABC2_TM_bact-type"/>
</dbReference>
<feature type="domain" description="ABC transmembrane type-2" evidence="12">
    <location>
        <begin position="42"/>
        <end position="268"/>
    </location>
</feature>
<dbReference type="InterPro" id="IPR013525">
    <property type="entry name" value="ABC2_TM"/>
</dbReference>
<evidence type="ECO:0000256" key="3">
    <source>
        <dbReference type="ARBA" id="ARBA00022448"/>
    </source>
</evidence>
<feature type="transmembrane region" description="Helical" evidence="11">
    <location>
        <begin position="41"/>
        <end position="61"/>
    </location>
</feature>
<name>A0A369ULW4_9GAMM</name>
<dbReference type="PRINTS" id="PR00164">
    <property type="entry name" value="ABC2TRNSPORT"/>
</dbReference>
<dbReference type="GO" id="GO:0140359">
    <property type="term" value="F:ABC-type transporter activity"/>
    <property type="evidence" value="ECO:0007669"/>
    <property type="project" value="InterPro"/>
</dbReference>
<keyword evidence="9" id="KW-0625">Polysaccharide transport</keyword>
<keyword evidence="5" id="KW-0762">Sugar transport</keyword>
<evidence type="ECO:0000259" key="12">
    <source>
        <dbReference type="PROSITE" id="PS51012"/>
    </source>
</evidence>